<gene>
    <name evidence="5" type="ORF">HUG10_06905</name>
</gene>
<dbReference type="SUPFAM" id="SSF54826">
    <property type="entry name" value="Enolase N-terminal domain-like"/>
    <property type="match status" value="1"/>
</dbReference>
<dbReference type="InterPro" id="IPR013341">
    <property type="entry name" value="Mandelate_racemase_N_dom"/>
</dbReference>
<dbReference type="OrthoDB" id="42605at2157"/>
<dbReference type="SMART" id="SM00922">
    <property type="entry name" value="MR_MLE"/>
    <property type="match status" value="1"/>
</dbReference>
<dbReference type="Gene3D" id="3.30.390.10">
    <property type="entry name" value="Enolase-like, N-terminal domain"/>
    <property type="match status" value="1"/>
</dbReference>
<name>A0A7D5GH78_9EURY</name>
<organism evidence="5 6">
    <name type="scientific">Halorarum halophilum</name>
    <dbReference type="NCBI Taxonomy" id="2743090"/>
    <lineage>
        <taxon>Archaea</taxon>
        <taxon>Methanobacteriati</taxon>
        <taxon>Methanobacteriota</taxon>
        <taxon>Stenosarchaea group</taxon>
        <taxon>Halobacteria</taxon>
        <taxon>Halobacteriales</taxon>
        <taxon>Haloferacaceae</taxon>
        <taxon>Halorarum</taxon>
    </lineage>
</organism>
<dbReference type="Pfam" id="PF13378">
    <property type="entry name" value="MR_MLE_C"/>
    <property type="match status" value="1"/>
</dbReference>
<dbReference type="SFLD" id="SFLDS00001">
    <property type="entry name" value="Enolase"/>
    <property type="match status" value="1"/>
</dbReference>
<proteinExistence type="predicted"/>
<evidence type="ECO:0000256" key="3">
    <source>
        <dbReference type="ARBA" id="ARBA00022842"/>
    </source>
</evidence>
<evidence type="ECO:0000256" key="2">
    <source>
        <dbReference type="ARBA" id="ARBA00022723"/>
    </source>
</evidence>
<dbReference type="GO" id="GO:0000287">
    <property type="term" value="F:magnesium ion binding"/>
    <property type="evidence" value="ECO:0007669"/>
    <property type="project" value="TreeGrafter"/>
</dbReference>
<dbReference type="SUPFAM" id="SSF51604">
    <property type="entry name" value="Enolase C-terminal domain-like"/>
    <property type="match status" value="1"/>
</dbReference>
<dbReference type="SFLD" id="SFLDG00179">
    <property type="entry name" value="mandelate_racemase"/>
    <property type="match status" value="1"/>
</dbReference>
<dbReference type="GeneID" id="56028548"/>
<feature type="domain" description="Mandelate racemase/muconate lactonizing enzyme C-terminal" evidence="4">
    <location>
        <begin position="149"/>
        <end position="251"/>
    </location>
</feature>
<dbReference type="RefSeq" id="WP_179168866.1">
    <property type="nucleotide sequence ID" value="NZ_CP058529.1"/>
</dbReference>
<keyword evidence="6" id="KW-1185">Reference proteome</keyword>
<evidence type="ECO:0000259" key="4">
    <source>
        <dbReference type="SMART" id="SM00922"/>
    </source>
</evidence>
<dbReference type="Gene3D" id="3.20.20.120">
    <property type="entry name" value="Enolase-like C-terminal domain"/>
    <property type="match status" value="1"/>
</dbReference>
<evidence type="ECO:0000313" key="6">
    <source>
        <dbReference type="Proteomes" id="UP000509750"/>
    </source>
</evidence>
<dbReference type="EMBL" id="CP058529">
    <property type="protein sequence ID" value="QLG27291.1"/>
    <property type="molecule type" value="Genomic_DNA"/>
</dbReference>
<dbReference type="PANTHER" id="PTHR13794:SF58">
    <property type="entry name" value="MITOCHONDRIAL ENOLASE SUPERFAMILY MEMBER 1"/>
    <property type="match status" value="1"/>
</dbReference>
<dbReference type="InterPro" id="IPR013342">
    <property type="entry name" value="Mandelate_racemase_C"/>
</dbReference>
<reference evidence="5 6" key="1">
    <citation type="submission" date="2020-07" db="EMBL/GenBank/DDBJ databases">
        <title>Gai3-2, isolated from salt lake.</title>
        <authorList>
            <person name="Cui H."/>
            <person name="Shi X."/>
        </authorList>
    </citation>
    <scope>NUCLEOTIDE SEQUENCE [LARGE SCALE GENOMIC DNA]</scope>
    <source>
        <strain evidence="5 6">Gai3-2</strain>
    </source>
</reference>
<dbReference type="KEGG" id="halg:HUG10_06905"/>
<protein>
    <submittedName>
        <fullName evidence="5">Mandelate racemase/muconate lactonizing enzyme family protein</fullName>
    </submittedName>
</protein>
<dbReference type="InterPro" id="IPR046945">
    <property type="entry name" value="RHMD-like"/>
</dbReference>
<sequence>MEITDIVVHTLSVDEVEGEKADGSQDACIVEVETDEGITGVGEADSSPLVVKAIVEAPVSHDKSAGLKEVLLGRDPFDVEALWNEMYDRTYFFGRRGAAITAMSAVDMAMWDVVGKATDRPLYQLIGGKHRDSVRAYASTLFPAEPTDLNHVREEAGQALDDGFSAIKFGWGGFGRDRVQDLELVGAARDVLGPEFDLMVDAGMVWQGDVKRAIKGINELDSEHDLYWVEEPVYADNLDGYAAIADACETRIVGGEEEYTAYGFREFVDRGRPDAVQPDVARSGGITHMRKIADIAAGAGIPFVPHGYSTDVIVAANLQLIAATRNAPLLEYCVEESPLRWDLVEEDFTAEDGRVEVPDRPGLGVTLDRDVLEEYRTDLPL</sequence>
<evidence type="ECO:0000313" key="5">
    <source>
        <dbReference type="EMBL" id="QLG27291.1"/>
    </source>
</evidence>
<dbReference type="CDD" id="cd03316">
    <property type="entry name" value="MR_like"/>
    <property type="match status" value="1"/>
</dbReference>
<dbReference type="GO" id="GO:0016836">
    <property type="term" value="F:hydro-lyase activity"/>
    <property type="evidence" value="ECO:0007669"/>
    <property type="project" value="TreeGrafter"/>
</dbReference>
<dbReference type="Pfam" id="PF02746">
    <property type="entry name" value="MR_MLE_N"/>
    <property type="match status" value="1"/>
</dbReference>
<dbReference type="Proteomes" id="UP000509750">
    <property type="component" value="Chromosome"/>
</dbReference>
<dbReference type="InterPro" id="IPR036849">
    <property type="entry name" value="Enolase-like_C_sf"/>
</dbReference>
<accession>A0A7D5GH78</accession>
<keyword evidence="2" id="KW-0479">Metal-binding</keyword>
<dbReference type="InterPro" id="IPR029065">
    <property type="entry name" value="Enolase_C-like"/>
</dbReference>
<dbReference type="GO" id="GO:0016052">
    <property type="term" value="P:carbohydrate catabolic process"/>
    <property type="evidence" value="ECO:0007669"/>
    <property type="project" value="TreeGrafter"/>
</dbReference>
<evidence type="ECO:0000256" key="1">
    <source>
        <dbReference type="ARBA" id="ARBA00001946"/>
    </source>
</evidence>
<dbReference type="PANTHER" id="PTHR13794">
    <property type="entry name" value="ENOLASE SUPERFAMILY, MANDELATE RACEMASE"/>
    <property type="match status" value="1"/>
</dbReference>
<keyword evidence="3" id="KW-0460">Magnesium</keyword>
<dbReference type="InterPro" id="IPR029017">
    <property type="entry name" value="Enolase-like_N"/>
</dbReference>
<dbReference type="AlphaFoldDB" id="A0A7D5GH78"/>
<comment type="cofactor">
    <cofactor evidence="1">
        <name>Mg(2+)</name>
        <dbReference type="ChEBI" id="CHEBI:18420"/>
    </cofactor>
</comment>